<dbReference type="Proteomes" id="UP000735874">
    <property type="component" value="Unassembled WGS sequence"/>
</dbReference>
<dbReference type="Proteomes" id="UP000697107">
    <property type="component" value="Unassembled WGS sequence"/>
</dbReference>
<comment type="caution">
    <text evidence="4">The sequence shown here is derived from an EMBL/GenBank/DDBJ whole genome shotgun (WGS) entry which is preliminary data.</text>
</comment>
<evidence type="ECO:0000313" key="2">
    <source>
        <dbReference type="EMBL" id="KAG2889401.1"/>
    </source>
</evidence>
<organism evidence="4 5">
    <name type="scientific">Phytophthora cactorum</name>
    <dbReference type="NCBI Taxonomy" id="29920"/>
    <lineage>
        <taxon>Eukaryota</taxon>
        <taxon>Sar</taxon>
        <taxon>Stramenopiles</taxon>
        <taxon>Oomycota</taxon>
        <taxon>Peronosporomycetes</taxon>
        <taxon>Peronosporales</taxon>
        <taxon>Peronosporaceae</taxon>
        <taxon>Phytophthora</taxon>
    </lineage>
</organism>
<protein>
    <submittedName>
        <fullName evidence="4">Uncharacterized protein</fullName>
    </submittedName>
</protein>
<evidence type="ECO:0000313" key="5">
    <source>
        <dbReference type="Proteomes" id="UP000760860"/>
    </source>
</evidence>
<dbReference type="Proteomes" id="UP000736787">
    <property type="component" value="Unassembled WGS sequence"/>
</dbReference>
<evidence type="ECO:0000313" key="1">
    <source>
        <dbReference type="EMBL" id="KAG2823076.1"/>
    </source>
</evidence>
<accession>A0A8T1H4Z2</accession>
<evidence type="ECO:0000313" key="3">
    <source>
        <dbReference type="EMBL" id="KAG2961047.1"/>
    </source>
</evidence>
<dbReference type="AlphaFoldDB" id="A0A8T1H4Z2"/>
<name>A0A8T1H4Z2_9STRA</name>
<evidence type="ECO:0000313" key="4">
    <source>
        <dbReference type="EMBL" id="KAG3206293.1"/>
    </source>
</evidence>
<sequence length="36" mass="4445">MSWPQDWTNQWLQTKRREYSDGEEWVQDECVCPSLL</sequence>
<reference evidence="4" key="1">
    <citation type="submission" date="2018-05" db="EMBL/GenBank/DDBJ databases">
        <title>Effector identification in a new, highly contiguous assembly of the strawberry crown rot pathogen Phytophthora cactorum.</title>
        <authorList>
            <person name="Armitage A.D."/>
            <person name="Nellist C.F."/>
            <person name="Bates H."/>
            <person name="Vickerstaff R.J."/>
            <person name="Harrison R.J."/>
        </authorList>
    </citation>
    <scope>NUCLEOTIDE SEQUENCE</scope>
    <source>
        <strain evidence="1">15-7</strain>
        <strain evidence="2">4040</strain>
        <strain evidence="3">P415</strain>
        <strain evidence="4">P421</strain>
    </source>
</reference>
<dbReference type="EMBL" id="RCMK01001722">
    <property type="protein sequence ID" value="KAG2889401.1"/>
    <property type="molecule type" value="Genomic_DNA"/>
</dbReference>
<proteinExistence type="predicted"/>
<dbReference type="Proteomes" id="UP000760860">
    <property type="component" value="Unassembled WGS sequence"/>
</dbReference>
<gene>
    <name evidence="1" type="ORF">PC113_g22236</name>
    <name evidence="2" type="ORF">PC117_g24698</name>
    <name evidence="3" type="ORF">PC118_g22175</name>
    <name evidence="4" type="ORF">PC129_g21781</name>
</gene>
<dbReference type="EMBL" id="RCMG01001631">
    <property type="protein sequence ID" value="KAG2823076.1"/>
    <property type="molecule type" value="Genomic_DNA"/>
</dbReference>
<dbReference type="EMBL" id="RCMV01001841">
    <property type="protein sequence ID" value="KAG3206293.1"/>
    <property type="molecule type" value="Genomic_DNA"/>
</dbReference>
<dbReference type="EMBL" id="RCML01001669">
    <property type="protein sequence ID" value="KAG2961047.1"/>
    <property type="molecule type" value="Genomic_DNA"/>
</dbReference>